<feature type="compositionally biased region" description="Basic and acidic residues" evidence="1">
    <location>
        <begin position="28"/>
        <end position="54"/>
    </location>
</feature>
<evidence type="ECO:0000313" key="3">
    <source>
        <dbReference type="Proteomes" id="UP000663908"/>
    </source>
</evidence>
<accession>A0ABX7TKC6</accession>
<feature type="compositionally biased region" description="Basic and acidic residues" evidence="1">
    <location>
        <begin position="1"/>
        <end position="12"/>
    </location>
</feature>
<protein>
    <submittedName>
        <fullName evidence="2">Uncharacterized protein</fullName>
    </submittedName>
</protein>
<dbReference type="EMBL" id="CP071839">
    <property type="protein sequence ID" value="QTD96048.1"/>
    <property type="molecule type" value="Genomic_DNA"/>
</dbReference>
<evidence type="ECO:0000313" key="2">
    <source>
        <dbReference type="EMBL" id="QTD96048.1"/>
    </source>
</evidence>
<reference evidence="2 3" key="1">
    <citation type="submission" date="2021-03" db="EMBL/GenBank/DDBJ databases">
        <title>Complete genome sequence of Streptomyces cyanogenus S136, producer of anticancer angucycline landomycin A.</title>
        <authorList>
            <person name="Hrab P."/>
            <person name="Ruckert C."/>
            <person name="Busche T."/>
            <person name="Ostash I."/>
            <person name="Kalinowski J."/>
            <person name="Fedorenko V."/>
            <person name="Yushchuk O."/>
            <person name="Ostash B."/>
        </authorList>
    </citation>
    <scope>NUCLEOTIDE SEQUENCE [LARGE SCALE GENOMIC DNA]</scope>
    <source>
        <strain evidence="2 3">S136</strain>
    </source>
</reference>
<dbReference type="RefSeq" id="WP_208030076.1">
    <property type="nucleotide sequence ID" value="NZ_CP071839.1"/>
</dbReference>
<name>A0ABX7TKC6_STRCY</name>
<feature type="compositionally biased region" description="Low complexity" evidence="1">
    <location>
        <begin position="69"/>
        <end position="79"/>
    </location>
</feature>
<gene>
    <name evidence="2" type="ORF">S1361_01755</name>
</gene>
<feature type="compositionally biased region" description="Polar residues" evidence="1">
    <location>
        <begin position="82"/>
        <end position="93"/>
    </location>
</feature>
<sequence length="93" mass="10264">MTNEPHSGRTYEAEDAALAQAGPAQSLSDEKAAPRTDVQPDERQRMLDEREEKLARRRKPMGPTSDQIPETTPEEAAPPSDEQPSTTPEPLEP</sequence>
<organism evidence="2 3">
    <name type="scientific">Streptomyces cyanogenus</name>
    <dbReference type="NCBI Taxonomy" id="80860"/>
    <lineage>
        <taxon>Bacteria</taxon>
        <taxon>Bacillati</taxon>
        <taxon>Actinomycetota</taxon>
        <taxon>Actinomycetes</taxon>
        <taxon>Kitasatosporales</taxon>
        <taxon>Streptomycetaceae</taxon>
        <taxon>Streptomyces</taxon>
    </lineage>
</organism>
<keyword evidence="3" id="KW-1185">Reference proteome</keyword>
<evidence type="ECO:0000256" key="1">
    <source>
        <dbReference type="SAM" id="MobiDB-lite"/>
    </source>
</evidence>
<dbReference type="Proteomes" id="UP000663908">
    <property type="component" value="Chromosome"/>
</dbReference>
<feature type="region of interest" description="Disordered" evidence="1">
    <location>
        <begin position="1"/>
        <end position="93"/>
    </location>
</feature>
<proteinExistence type="predicted"/>